<dbReference type="PROSITE" id="PS51257">
    <property type="entry name" value="PROKAR_LIPOPROTEIN"/>
    <property type="match status" value="1"/>
</dbReference>
<dbReference type="Proteomes" id="UP000268192">
    <property type="component" value="Chromosome"/>
</dbReference>
<proteinExistence type="predicted"/>
<dbReference type="OrthoDB" id="9811255at2"/>
<keyword evidence="3" id="KW-1185">Reference proteome</keyword>
<dbReference type="CDD" id="cd05379">
    <property type="entry name" value="CAP_bacterial"/>
    <property type="match status" value="1"/>
</dbReference>
<evidence type="ECO:0000259" key="1">
    <source>
        <dbReference type="Pfam" id="PF00188"/>
    </source>
</evidence>
<dbReference type="AlphaFoldDB" id="A0A3Q8XP97"/>
<name>A0A3Q8XP97_9HYPH</name>
<dbReference type="PANTHER" id="PTHR31157:SF1">
    <property type="entry name" value="SCP DOMAIN-CONTAINING PROTEIN"/>
    <property type="match status" value="1"/>
</dbReference>
<dbReference type="InterPro" id="IPR014044">
    <property type="entry name" value="CAP_dom"/>
</dbReference>
<dbReference type="EMBL" id="CP032509">
    <property type="protein sequence ID" value="AZN70801.1"/>
    <property type="molecule type" value="Genomic_DNA"/>
</dbReference>
<evidence type="ECO:0000313" key="2">
    <source>
        <dbReference type="EMBL" id="AZN70801.1"/>
    </source>
</evidence>
<reference evidence="2 3" key="1">
    <citation type="submission" date="2018-09" db="EMBL/GenBank/DDBJ databases">
        <title>Marinorhizobium profundi gen. nov., sp. nov., isolated from a deep-sea sediment sample from the New Britain Trench and proposal of Marinorhizobiaceae fam. nov. in the order Rhizobiales of the class Alphaproteobacteria.</title>
        <authorList>
            <person name="Cao J."/>
        </authorList>
    </citation>
    <scope>NUCLEOTIDE SEQUENCE [LARGE SCALE GENOMIC DNA]</scope>
    <source>
        <strain evidence="2 3">WS11</strain>
    </source>
</reference>
<dbReference type="InterPro" id="IPR035940">
    <property type="entry name" value="CAP_sf"/>
</dbReference>
<gene>
    <name evidence="2" type="ORF">D5400_05505</name>
</gene>
<organism evidence="2 3">
    <name type="scientific">Georhizobium profundi</name>
    <dbReference type="NCBI Taxonomy" id="2341112"/>
    <lineage>
        <taxon>Bacteria</taxon>
        <taxon>Pseudomonadati</taxon>
        <taxon>Pseudomonadota</taxon>
        <taxon>Alphaproteobacteria</taxon>
        <taxon>Hyphomicrobiales</taxon>
        <taxon>Rhizobiaceae</taxon>
        <taxon>Georhizobium</taxon>
    </lineage>
</organism>
<protein>
    <submittedName>
        <fullName evidence="2">CAP domain-containing protein</fullName>
    </submittedName>
</protein>
<dbReference type="Gene3D" id="3.40.33.10">
    <property type="entry name" value="CAP"/>
    <property type="match status" value="1"/>
</dbReference>
<feature type="domain" description="SCP" evidence="1">
    <location>
        <begin position="42"/>
        <end position="152"/>
    </location>
</feature>
<accession>A0A3Q8XP97</accession>
<dbReference type="PANTHER" id="PTHR31157">
    <property type="entry name" value="SCP DOMAIN-CONTAINING PROTEIN"/>
    <property type="match status" value="1"/>
</dbReference>
<sequence>MQTRRFVLLGSGAAGLALIAGCSTLGTRSSIPGQVVTMDAIERVNAFRVANGRTPLRHDARASEAALSHARTMAENRRMAHNIGVGADFVQRMKGQNVTLPAAENIATGQATVDRALLAWEVSASHRANTLDPRFTGLGVAMAQDTGNGGAPYWAMILSGG</sequence>
<evidence type="ECO:0000313" key="3">
    <source>
        <dbReference type="Proteomes" id="UP000268192"/>
    </source>
</evidence>
<dbReference type="Pfam" id="PF00188">
    <property type="entry name" value="CAP"/>
    <property type="match status" value="1"/>
</dbReference>
<dbReference type="KEGG" id="abaw:D5400_05505"/>
<dbReference type="SUPFAM" id="SSF55797">
    <property type="entry name" value="PR-1-like"/>
    <property type="match status" value="1"/>
</dbReference>
<dbReference type="RefSeq" id="WP_126008430.1">
    <property type="nucleotide sequence ID" value="NZ_CP032509.1"/>
</dbReference>